<dbReference type="AlphaFoldDB" id="A0AAV4LP37"/>
<name>A0AAV4LP37_BABCB</name>
<protein>
    <submittedName>
        <fullName evidence="1">Aliphatic sulfonates-binding protein, putative</fullName>
    </submittedName>
</protein>
<sequence length="190" mass="20400">MPAAVVVALPVAVLRQGLVVGVVTVGGLFASAFRRTNVDLGAVDEVARGLEHLLSGTVDGEDDKPETPRTAIYLPHDDHLLDRAETPEVVLKHLLAQRLGNSADEDLALYGGTRVVLHVTHVNAPPTEGVLIFEHIVSVLLHDERHESEAPAAASLEVSHDLGRDNAAVLGEVIRNCDCKDMLIVREIVK</sequence>
<proteinExistence type="predicted"/>
<dbReference type="GeneID" id="94192728"/>
<keyword evidence="2" id="KW-1185">Reference proteome</keyword>
<comment type="caution">
    <text evidence="1">The sequence shown here is derived from an EMBL/GenBank/DDBJ whole genome shotgun (WGS) entry which is preliminary data.</text>
</comment>
<accession>A0AAV4LP37</accession>
<dbReference type="RefSeq" id="XP_067713316.1">
    <property type="nucleotide sequence ID" value="XM_067857215.1"/>
</dbReference>
<dbReference type="EMBL" id="BPLF01000001">
    <property type="protein sequence ID" value="GIX61245.1"/>
    <property type="molecule type" value="Genomic_DNA"/>
</dbReference>
<gene>
    <name evidence="1" type="ORF">BcabD6B2_06800</name>
</gene>
<dbReference type="Proteomes" id="UP001497744">
    <property type="component" value="Unassembled WGS sequence"/>
</dbReference>
<reference evidence="1 2" key="1">
    <citation type="submission" date="2021-06" db="EMBL/GenBank/DDBJ databases">
        <title>Genome sequence of Babesia caballi.</title>
        <authorList>
            <person name="Yamagishi J."/>
            <person name="Kidaka T."/>
            <person name="Ochi A."/>
        </authorList>
    </citation>
    <scope>NUCLEOTIDE SEQUENCE [LARGE SCALE GENOMIC DNA]</scope>
    <source>
        <strain evidence="1">USDA-D6B2</strain>
    </source>
</reference>
<evidence type="ECO:0000313" key="1">
    <source>
        <dbReference type="EMBL" id="GIX61245.1"/>
    </source>
</evidence>
<evidence type="ECO:0000313" key="2">
    <source>
        <dbReference type="Proteomes" id="UP001497744"/>
    </source>
</evidence>
<organism evidence="1 2">
    <name type="scientific">Babesia caballi</name>
    <dbReference type="NCBI Taxonomy" id="5871"/>
    <lineage>
        <taxon>Eukaryota</taxon>
        <taxon>Sar</taxon>
        <taxon>Alveolata</taxon>
        <taxon>Apicomplexa</taxon>
        <taxon>Aconoidasida</taxon>
        <taxon>Piroplasmida</taxon>
        <taxon>Babesiidae</taxon>
        <taxon>Babesia</taxon>
    </lineage>
</organism>